<sequence>MARNVVRWQSELTPSALARRVTLALYLTIAAGLLLLPWPMRLIPLIVSLLLLLIIELRHRLHVQQRWRGVLTTDENRCWCWQQQSGWVTRPPFVLPFGVILSLRTQQGKRFSLWLMRDSMSEASWRALRRLAKGYF</sequence>
<evidence type="ECO:0008006" key="4">
    <source>
        <dbReference type="Google" id="ProtNLM"/>
    </source>
</evidence>
<proteinExistence type="predicted"/>
<dbReference type="STRING" id="1891675.B1H58_11105"/>
<evidence type="ECO:0000313" key="3">
    <source>
        <dbReference type="Proteomes" id="UP000192900"/>
    </source>
</evidence>
<keyword evidence="1" id="KW-0812">Transmembrane</keyword>
<name>A0A1W6B613_9GAMM</name>
<accession>A0A1W6B613</accession>
<organism evidence="2 3">
    <name type="scientific">Pantoea alhagi</name>
    <dbReference type="NCBI Taxonomy" id="1891675"/>
    <lineage>
        <taxon>Bacteria</taxon>
        <taxon>Pseudomonadati</taxon>
        <taxon>Pseudomonadota</taxon>
        <taxon>Gammaproteobacteria</taxon>
        <taxon>Enterobacterales</taxon>
        <taxon>Erwiniaceae</taxon>
        <taxon>Pantoea</taxon>
    </lineage>
</organism>
<dbReference type="KEGG" id="palh:B1H58_11105"/>
<dbReference type="OrthoDB" id="7060796at2"/>
<evidence type="ECO:0000313" key="2">
    <source>
        <dbReference type="EMBL" id="ARJ42522.1"/>
    </source>
</evidence>
<evidence type="ECO:0000256" key="1">
    <source>
        <dbReference type="SAM" id="Phobius"/>
    </source>
</evidence>
<protein>
    <recommendedName>
        <fullName evidence="4">Toxin CptA</fullName>
    </recommendedName>
</protein>
<keyword evidence="1" id="KW-0472">Membrane</keyword>
<dbReference type="AlphaFoldDB" id="A0A1W6B613"/>
<gene>
    <name evidence="2" type="ORF">B1H58_11105</name>
</gene>
<dbReference type="InterPro" id="IPR009883">
    <property type="entry name" value="YgfX"/>
</dbReference>
<keyword evidence="1" id="KW-1133">Transmembrane helix</keyword>
<feature type="transmembrane region" description="Helical" evidence="1">
    <location>
        <begin position="17"/>
        <end position="36"/>
    </location>
</feature>
<keyword evidence="3" id="KW-1185">Reference proteome</keyword>
<dbReference type="Proteomes" id="UP000192900">
    <property type="component" value="Chromosome"/>
</dbReference>
<reference evidence="2 3" key="1">
    <citation type="submission" date="2017-02" db="EMBL/GenBank/DDBJ databases">
        <title>Complete genome sequence of the drought resistance-promoting endophyte Pantoea alhagi LTYR-11Z.</title>
        <authorList>
            <person name="Zhang L."/>
        </authorList>
    </citation>
    <scope>NUCLEOTIDE SEQUENCE [LARGE SCALE GENOMIC DNA]</scope>
    <source>
        <strain evidence="2 3">LTYR-11Z</strain>
    </source>
</reference>
<dbReference type="Pfam" id="PF07254">
    <property type="entry name" value="Cpta_toxin"/>
    <property type="match status" value="1"/>
</dbReference>
<dbReference type="EMBL" id="CP019706">
    <property type="protein sequence ID" value="ARJ42522.1"/>
    <property type="molecule type" value="Genomic_DNA"/>
</dbReference>